<dbReference type="EMBL" id="AM697705">
    <property type="protein sequence ID" value="CAM91793.1"/>
    <property type="molecule type" value="mRNA"/>
</dbReference>
<keyword evidence="1" id="KW-0732">Signal</keyword>
<organism evidence="2">
    <name type="scientific">Platynereis dumerilii</name>
    <name type="common">Dumeril's clam worm</name>
    <dbReference type="NCBI Taxonomy" id="6359"/>
    <lineage>
        <taxon>Eukaryota</taxon>
        <taxon>Metazoa</taxon>
        <taxon>Spiralia</taxon>
        <taxon>Lophotrochozoa</taxon>
        <taxon>Annelida</taxon>
        <taxon>Polychaeta</taxon>
        <taxon>Errantia</taxon>
        <taxon>Phyllodocida</taxon>
        <taxon>Nereididae</taxon>
        <taxon>Platynereis</taxon>
    </lineage>
</organism>
<evidence type="ECO:0000313" key="2">
    <source>
        <dbReference type="EMBL" id="CAM91793.1"/>
    </source>
</evidence>
<feature type="signal peptide" evidence="1">
    <location>
        <begin position="1"/>
        <end position="41"/>
    </location>
</feature>
<feature type="chain" id="PRO_5002673949" evidence="1">
    <location>
        <begin position="42"/>
        <end position="82"/>
    </location>
</feature>
<reference evidence="2" key="1">
    <citation type="submission" date="2007-04" db="EMBL/GenBank/DDBJ databases">
        <title>Analysis of the immune-related transcriptome of an bilaterian model, the marine annelid Platynereis dumerilii.</title>
        <authorList>
            <person name="Altincicek B."/>
            <person name="Vilcinskas A."/>
        </authorList>
    </citation>
    <scope>NUCLEOTIDE SEQUENCE</scope>
    <source>
        <strain evidence="2">Hauenschild</strain>
        <tissue evidence="2">Whole animal</tissue>
    </source>
</reference>
<sequence length="82" mass="9379">RGHLVCGNCGFRVFFNFQENMKFSQLILAVCCLLVLEEALAESVPEDPKCDRAFNYAQRAFQLARQKAPEWIEKNKSGIKLV</sequence>
<accession>A4VB22</accession>
<feature type="non-terminal residue" evidence="2">
    <location>
        <position position="1"/>
    </location>
</feature>
<feature type="non-terminal residue" evidence="2">
    <location>
        <position position="82"/>
    </location>
</feature>
<evidence type="ECO:0000256" key="1">
    <source>
        <dbReference type="SAM" id="SignalP"/>
    </source>
</evidence>
<dbReference type="AlphaFoldDB" id="A4VB22"/>
<proteinExistence type="evidence at transcript level"/>
<name>A4VB22_PLADU</name>
<protein>
    <submittedName>
        <fullName evidence="2">Uncharacterized protein</fullName>
    </submittedName>
</protein>